<feature type="compositionally biased region" description="Basic residues" evidence="1">
    <location>
        <begin position="141"/>
        <end position="151"/>
    </location>
</feature>
<feature type="region of interest" description="Disordered" evidence="1">
    <location>
        <begin position="1"/>
        <end position="65"/>
    </location>
</feature>
<comment type="caution">
    <text evidence="2">The sequence shown here is derived from an EMBL/GenBank/DDBJ whole genome shotgun (WGS) entry which is preliminary data.</text>
</comment>
<sequence>MFSTGFLSAAAGPSTPRTVSRLSAKQRLSPPSPPPHLPPPPSLKSTPLSKPFPAERPPSKSLFESYRALPPRTRIIGGLLFGVTTIAMNYVIEHSAEVQAITKDDTDGQERGIYERKLEEMQKKSEEEGQGQGDGDGDGKLRKHGVKLVIL</sequence>
<dbReference type="EMBL" id="MCFC01000004">
    <property type="protein sequence ID" value="ORY33997.1"/>
    <property type="molecule type" value="Genomic_DNA"/>
</dbReference>
<feature type="compositionally biased region" description="Low complexity" evidence="1">
    <location>
        <begin position="43"/>
        <end position="52"/>
    </location>
</feature>
<feature type="region of interest" description="Disordered" evidence="1">
    <location>
        <begin position="102"/>
        <end position="151"/>
    </location>
</feature>
<keyword evidence="3" id="KW-1185">Reference proteome</keyword>
<dbReference type="Proteomes" id="UP000193986">
    <property type="component" value="Unassembled WGS sequence"/>
</dbReference>
<protein>
    <submittedName>
        <fullName evidence="2">Uncharacterized protein</fullName>
    </submittedName>
</protein>
<proteinExistence type="predicted"/>
<organism evidence="2 3">
    <name type="scientific">Naematelia encephala</name>
    <dbReference type="NCBI Taxonomy" id="71784"/>
    <lineage>
        <taxon>Eukaryota</taxon>
        <taxon>Fungi</taxon>
        <taxon>Dikarya</taxon>
        <taxon>Basidiomycota</taxon>
        <taxon>Agaricomycotina</taxon>
        <taxon>Tremellomycetes</taxon>
        <taxon>Tremellales</taxon>
        <taxon>Naemateliaceae</taxon>
        <taxon>Naematelia</taxon>
    </lineage>
</organism>
<feature type="compositionally biased region" description="Basic and acidic residues" evidence="1">
    <location>
        <begin position="102"/>
        <end position="127"/>
    </location>
</feature>
<reference evidence="2 3" key="1">
    <citation type="submission" date="2016-07" db="EMBL/GenBank/DDBJ databases">
        <title>Pervasive Adenine N6-methylation of Active Genes in Fungi.</title>
        <authorList>
            <consortium name="DOE Joint Genome Institute"/>
            <person name="Mondo S.J."/>
            <person name="Dannebaum R.O."/>
            <person name="Kuo R.C."/>
            <person name="Labutti K."/>
            <person name="Haridas S."/>
            <person name="Kuo A."/>
            <person name="Salamov A."/>
            <person name="Ahrendt S.R."/>
            <person name="Lipzen A."/>
            <person name="Sullivan W."/>
            <person name="Andreopoulos W.B."/>
            <person name="Clum A."/>
            <person name="Lindquist E."/>
            <person name="Daum C."/>
            <person name="Ramamoorthy G.K."/>
            <person name="Gryganskyi A."/>
            <person name="Culley D."/>
            <person name="Magnuson J.K."/>
            <person name="James T.Y."/>
            <person name="O'Malley M.A."/>
            <person name="Stajich J.E."/>
            <person name="Spatafora J.W."/>
            <person name="Visel A."/>
            <person name="Grigoriev I.V."/>
        </authorList>
    </citation>
    <scope>NUCLEOTIDE SEQUENCE [LARGE SCALE GENOMIC DNA]</scope>
    <source>
        <strain evidence="2 3">68-887.2</strain>
    </source>
</reference>
<gene>
    <name evidence="2" type="ORF">BCR39DRAFT_518068</name>
</gene>
<dbReference type="AlphaFoldDB" id="A0A1Y2BHJ8"/>
<accession>A0A1Y2BHJ8</accession>
<evidence type="ECO:0000313" key="2">
    <source>
        <dbReference type="EMBL" id="ORY33997.1"/>
    </source>
</evidence>
<name>A0A1Y2BHJ8_9TREE</name>
<evidence type="ECO:0000313" key="3">
    <source>
        <dbReference type="Proteomes" id="UP000193986"/>
    </source>
</evidence>
<dbReference type="InParanoid" id="A0A1Y2BHJ8"/>
<dbReference type="OrthoDB" id="2555959at2759"/>
<evidence type="ECO:0000256" key="1">
    <source>
        <dbReference type="SAM" id="MobiDB-lite"/>
    </source>
</evidence>
<feature type="compositionally biased region" description="Pro residues" evidence="1">
    <location>
        <begin position="30"/>
        <end position="42"/>
    </location>
</feature>